<gene>
    <name evidence="2" type="ORF">EUGRSUZ_I00299</name>
</gene>
<dbReference type="EMBL" id="KK198761">
    <property type="protein sequence ID" value="KCW54335.1"/>
    <property type="molecule type" value="Genomic_DNA"/>
</dbReference>
<name>A0A059ALR3_EUCGR</name>
<accession>A0A059ALR3</accession>
<feature type="transmembrane region" description="Helical" evidence="1">
    <location>
        <begin position="21"/>
        <end position="43"/>
    </location>
</feature>
<keyword evidence="1" id="KW-1133">Transmembrane helix</keyword>
<dbReference type="AlphaFoldDB" id="A0A059ALR3"/>
<evidence type="ECO:0000313" key="2">
    <source>
        <dbReference type="EMBL" id="KCW54335.1"/>
    </source>
</evidence>
<protein>
    <submittedName>
        <fullName evidence="2">Uncharacterized protein</fullName>
    </submittedName>
</protein>
<sequence length="82" mass="9868">MRLLSIQFKILFNVCINIKDTFVHACLLSNIALITYSCVMVRLWDTHYSKKSYSFFIQVSLFLSLPHIFFPFFPVLYYYLFH</sequence>
<reference evidence="2" key="1">
    <citation type="submission" date="2013-07" db="EMBL/GenBank/DDBJ databases">
        <title>The genome of Eucalyptus grandis.</title>
        <authorList>
            <person name="Schmutz J."/>
            <person name="Hayes R."/>
            <person name="Myburg A."/>
            <person name="Tuskan G."/>
            <person name="Grattapaglia D."/>
            <person name="Rokhsar D.S."/>
        </authorList>
    </citation>
    <scope>NUCLEOTIDE SEQUENCE</scope>
    <source>
        <tissue evidence="2">Leaf extractions</tissue>
    </source>
</reference>
<dbReference type="Gramene" id="KCW54335">
    <property type="protein sequence ID" value="KCW54335"/>
    <property type="gene ID" value="EUGRSUZ_I00299"/>
</dbReference>
<feature type="transmembrane region" description="Helical" evidence="1">
    <location>
        <begin position="55"/>
        <end position="80"/>
    </location>
</feature>
<proteinExistence type="predicted"/>
<keyword evidence="1" id="KW-0812">Transmembrane</keyword>
<dbReference type="InParanoid" id="A0A059ALR3"/>
<organism evidence="2">
    <name type="scientific">Eucalyptus grandis</name>
    <name type="common">Flooded gum</name>
    <dbReference type="NCBI Taxonomy" id="71139"/>
    <lineage>
        <taxon>Eukaryota</taxon>
        <taxon>Viridiplantae</taxon>
        <taxon>Streptophyta</taxon>
        <taxon>Embryophyta</taxon>
        <taxon>Tracheophyta</taxon>
        <taxon>Spermatophyta</taxon>
        <taxon>Magnoliopsida</taxon>
        <taxon>eudicotyledons</taxon>
        <taxon>Gunneridae</taxon>
        <taxon>Pentapetalae</taxon>
        <taxon>rosids</taxon>
        <taxon>malvids</taxon>
        <taxon>Myrtales</taxon>
        <taxon>Myrtaceae</taxon>
        <taxon>Myrtoideae</taxon>
        <taxon>Eucalypteae</taxon>
        <taxon>Eucalyptus</taxon>
    </lineage>
</organism>
<evidence type="ECO:0000256" key="1">
    <source>
        <dbReference type="SAM" id="Phobius"/>
    </source>
</evidence>
<keyword evidence="1" id="KW-0472">Membrane</keyword>